<dbReference type="Proteomes" id="UP000249516">
    <property type="component" value="Unassembled WGS sequence"/>
</dbReference>
<dbReference type="OrthoDB" id="3518032at2"/>
<comment type="caution">
    <text evidence="1">The sequence shown here is derived from an EMBL/GenBank/DDBJ whole genome shotgun (WGS) entry which is preliminary data.</text>
</comment>
<name>A0A495A4Z9_9MICC</name>
<keyword evidence="2" id="KW-1185">Reference proteome</keyword>
<accession>A0A495A4Z9</accession>
<reference evidence="1 2" key="1">
    <citation type="submission" date="2018-10" db="EMBL/GenBank/DDBJ databases">
        <title>Kocuria tytouropygialis sp. nov., isolated from the uropygial gland of an American barn owl (Tyto furcata).</title>
        <authorList>
            <person name="Braun M.S."/>
            <person name="Wang E."/>
            <person name="Zimmermann S."/>
            <person name="Wagner H."/>
            <person name="Wink M."/>
        </authorList>
    </citation>
    <scope>NUCLEOTIDE SEQUENCE [LARGE SCALE GENOMIC DNA]</scope>
    <source>
        <strain evidence="1 2">442</strain>
    </source>
</reference>
<protein>
    <recommendedName>
        <fullName evidence="3">Para-aminobenzoate synthase, component I</fullName>
    </recommendedName>
</protein>
<gene>
    <name evidence="1" type="ORF">C1C97_005970</name>
</gene>
<dbReference type="RefSeq" id="WP_110918923.1">
    <property type="nucleotide sequence ID" value="NZ_PNJG02000002.1"/>
</dbReference>
<evidence type="ECO:0008006" key="3">
    <source>
        <dbReference type="Google" id="ProtNLM"/>
    </source>
</evidence>
<evidence type="ECO:0000313" key="1">
    <source>
        <dbReference type="EMBL" id="RKQ34838.1"/>
    </source>
</evidence>
<sequence>MISPDEGFHDDEITRFPDGLNLARLLPTVSRKPFIVGIDGRSGAGKTTLSDQLAAVLRRSRDVVVFRLEDVYPGWSGLSEGMGMYYSQVLEPLRRGQDAHWTAWDWLTSEPGTPRLTRPAEIVLVEGVGACHREARTLLDTSVWVELPTAQRRQRALERDGGAYESHWEQWAAQEEEYLAADPVWECADIIHPGPSAEPAVEQRETP</sequence>
<dbReference type="SUPFAM" id="SSF52540">
    <property type="entry name" value="P-loop containing nucleoside triphosphate hydrolases"/>
    <property type="match status" value="1"/>
</dbReference>
<dbReference type="InterPro" id="IPR027417">
    <property type="entry name" value="P-loop_NTPase"/>
</dbReference>
<dbReference type="Gene3D" id="3.40.50.300">
    <property type="entry name" value="P-loop containing nucleotide triphosphate hydrolases"/>
    <property type="match status" value="1"/>
</dbReference>
<proteinExistence type="predicted"/>
<dbReference type="AlphaFoldDB" id="A0A495A4Z9"/>
<organism evidence="1 2">
    <name type="scientific">Kocuria tytonis</name>
    <dbReference type="NCBI Taxonomy" id="2054280"/>
    <lineage>
        <taxon>Bacteria</taxon>
        <taxon>Bacillati</taxon>
        <taxon>Actinomycetota</taxon>
        <taxon>Actinomycetes</taxon>
        <taxon>Micrococcales</taxon>
        <taxon>Micrococcaceae</taxon>
        <taxon>Kocuria</taxon>
    </lineage>
</organism>
<dbReference type="EMBL" id="PNJG02000002">
    <property type="protein sequence ID" value="RKQ34838.1"/>
    <property type="molecule type" value="Genomic_DNA"/>
</dbReference>
<evidence type="ECO:0000313" key="2">
    <source>
        <dbReference type="Proteomes" id="UP000249516"/>
    </source>
</evidence>